<dbReference type="EMBL" id="BKCJ011442986">
    <property type="protein sequence ID" value="GFD34132.1"/>
    <property type="molecule type" value="Genomic_DNA"/>
</dbReference>
<evidence type="ECO:0000313" key="1">
    <source>
        <dbReference type="EMBL" id="GFD34132.1"/>
    </source>
</evidence>
<reference evidence="1" key="1">
    <citation type="journal article" date="2019" name="Sci. Rep.">
        <title>Draft genome of Tanacetum cinerariifolium, the natural source of mosquito coil.</title>
        <authorList>
            <person name="Yamashiro T."/>
            <person name="Shiraishi A."/>
            <person name="Satake H."/>
            <person name="Nakayama K."/>
        </authorList>
    </citation>
    <scope>NUCLEOTIDE SEQUENCE</scope>
</reference>
<sequence length="48" mass="5336">HVIEIPLQKIEDIKTGHKELEARSLIAGGERVSLLDQVTSLEKSNARL</sequence>
<name>A0A699VEZ4_TANCI</name>
<gene>
    <name evidence="1" type="ORF">Tci_906101</name>
</gene>
<dbReference type="AlphaFoldDB" id="A0A699VEZ4"/>
<organism evidence="1">
    <name type="scientific">Tanacetum cinerariifolium</name>
    <name type="common">Dalmatian daisy</name>
    <name type="synonym">Chrysanthemum cinerariifolium</name>
    <dbReference type="NCBI Taxonomy" id="118510"/>
    <lineage>
        <taxon>Eukaryota</taxon>
        <taxon>Viridiplantae</taxon>
        <taxon>Streptophyta</taxon>
        <taxon>Embryophyta</taxon>
        <taxon>Tracheophyta</taxon>
        <taxon>Spermatophyta</taxon>
        <taxon>Magnoliopsida</taxon>
        <taxon>eudicotyledons</taxon>
        <taxon>Gunneridae</taxon>
        <taxon>Pentapetalae</taxon>
        <taxon>asterids</taxon>
        <taxon>campanulids</taxon>
        <taxon>Asterales</taxon>
        <taxon>Asteraceae</taxon>
        <taxon>Asteroideae</taxon>
        <taxon>Anthemideae</taxon>
        <taxon>Anthemidinae</taxon>
        <taxon>Tanacetum</taxon>
    </lineage>
</organism>
<feature type="non-terminal residue" evidence="1">
    <location>
        <position position="1"/>
    </location>
</feature>
<comment type="caution">
    <text evidence="1">The sequence shown here is derived from an EMBL/GenBank/DDBJ whole genome shotgun (WGS) entry which is preliminary data.</text>
</comment>
<accession>A0A699VEZ4</accession>
<proteinExistence type="predicted"/>
<protein>
    <submittedName>
        <fullName evidence="1">Uncharacterized protein</fullName>
    </submittedName>
</protein>